<evidence type="ECO:0000313" key="3">
    <source>
        <dbReference type="Proteomes" id="UP000032141"/>
    </source>
</evidence>
<proteinExistence type="predicted"/>
<reference evidence="2" key="2">
    <citation type="submission" date="2015-03" db="UniProtKB">
        <authorList>
            <consortium name="EnsemblPlants"/>
        </authorList>
    </citation>
    <scope>IDENTIFICATION</scope>
</reference>
<reference evidence="2 3" key="1">
    <citation type="journal article" date="2014" name="Genome Biol.">
        <title>Transcriptome and methylome profiling reveals relics of genome dominance in the mesopolyploid Brassica oleracea.</title>
        <authorList>
            <person name="Parkin I.A."/>
            <person name="Koh C."/>
            <person name="Tang H."/>
            <person name="Robinson S.J."/>
            <person name="Kagale S."/>
            <person name="Clarke W.E."/>
            <person name="Town C.D."/>
            <person name="Nixon J."/>
            <person name="Krishnakumar V."/>
            <person name="Bidwell S.L."/>
            <person name="Denoeud F."/>
            <person name="Belcram H."/>
            <person name="Links M.G."/>
            <person name="Just J."/>
            <person name="Clarke C."/>
            <person name="Bender T."/>
            <person name="Huebert T."/>
            <person name="Mason A.S."/>
            <person name="Pires J.C."/>
            <person name="Barker G."/>
            <person name="Moore J."/>
            <person name="Walley P.G."/>
            <person name="Manoli S."/>
            <person name="Batley J."/>
            <person name="Edwards D."/>
            <person name="Nelson M.N."/>
            <person name="Wang X."/>
            <person name="Paterson A.H."/>
            <person name="King G."/>
            <person name="Bancroft I."/>
            <person name="Chalhoub B."/>
            <person name="Sharpe A.G."/>
        </authorList>
    </citation>
    <scope>NUCLEOTIDE SEQUENCE</scope>
    <source>
        <strain evidence="2 3">cv. TO1000</strain>
    </source>
</reference>
<accession>A0A0D3CJK0</accession>
<organism evidence="2 3">
    <name type="scientific">Brassica oleracea var. oleracea</name>
    <dbReference type="NCBI Taxonomy" id="109376"/>
    <lineage>
        <taxon>Eukaryota</taxon>
        <taxon>Viridiplantae</taxon>
        <taxon>Streptophyta</taxon>
        <taxon>Embryophyta</taxon>
        <taxon>Tracheophyta</taxon>
        <taxon>Spermatophyta</taxon>
        <taxon>Magnoliopsida</taxon>
        <taxon>eudicotyledons</taxon>
        <taxon>Gunneridae</taxon>
        <taxon>Pentapetalae</taxon>
        <taxon>rosids</taxon>
        <taxon>malvids</taxon>
        <taxon>Brassicales</taxon>
        <taxon>Brassicaceae</taxon>
        <taxon>Brassiceae</taxon>
        <taxon>Brassica</taxon>
    </lineage>
</organism>
<name>A0A0D3CJK0_BRAOL</name>
<keyword evidence="1" id="KW-0175">Coiled coil</keyword>
<dbReference type="Pfam" id="PF03004">
    <property type="entry name" value="Transposase_24"/>
    <property type="match status" value="1"/>
</dbReference>
<dbReference type="Proteomes" id="UP000032141">
    <property type="component" value="Chromosome C5"/>
</dbReference>
<dbReference type="Gramene" id="Bo5g124920.1">
    <property type="protein sequence ID" value="Bo5g124920.1"/>
    <property type="gene ID" value="Bo5g124920"/>
</dbReference>
<dbReference type="InterPro" id="IPR004252">
    <property type="entry name" value="Probable_transposase_24"/>
</dbReference>
<keyword evidence="3" id="KW-1185">Reference proteome</keyword>
<feature type="coiled-coil region" evidence="1">
    <location>
        <begin position="141"/>
        <end position="168"/>
    </location>
</feature>
<evidence type="ECO:0000313" key="2">
    <source>
        <dbReference type="EnsemblPlants" id="Bo5g124920.1"/>
    </source>
</evidence>
<protein>
    <submittedName>
        <fullName evidence="2">Uncharacterized protein</fullName>
    </submittedName>
</protein>
<dbReference type="EnsemblPlants" id="Bo5g124920.1">
    <property type="protein sequence ID" value="Bo5g124920.1"/>
    <property type="gene ID" value="Bo5g124920"/>
</dbReference>
<evidence type="ECO:0000256" key="1">
    <source>
        <dbReference type="SAM" id="Coils"/>
    </source>
</evidence>
<sequence>MHKHGAGPHCFLNIEYKMMVDEGLDGPPSYTAFARKTHTGKDGSFLDERTEELVLEVEAAVEEMLQDGSPLGDSQTDSTAASNAKRYLLNQYIKRGKTKKGTVYGRGSVQYKNSSASVPIPVSLKCKLDVDMRMSGFETTISEVKEDIARVKEDFNALKTEINAFKSEDKDQLSTLFCKLSNLKLPLLPQLHNHFSLKLSHNLK</sequence>
<dbReference type="HOGENOM" id="CLU_1346226_0_0_1"/>
<dbReference type="AlphaFoldDB" id="A0A0D3CJK0"/>